<proteinExistence type="predicted"/>
<dbReference type="HOGENOM" id="CLU_084542_0_0_1"/>
<gene>
    <name evidence="1" type="ORF">PILCRDRAFT_16474</name>
</gene>
<dbReference type="InParanoid" id="A0A0C3EW75"/>
<dbReference type="Proteomes" id="UP000054166">
    <property type="component" value="Unassembled WGS sequence"/>
</dbReference>
<keyword evidence="2" id="KW-1185">Reference proteome</keyword>
<organism evidence="1 2">
    <name type="scientific">Piloderma croceum (strain F 1598)</name>
    <dbReference type="NCBI Taxonomy" id="765440"/>
    <lineage>
        <taxon>Eukaryota</taxon>
        <taxon>Fungi</taxon>
        <taxon>Dikarya</taxon>
        <taxon>Basidiomycota</taxon>
        <taxon>Agaricomycotina</taxon>
        <taxon>Agaricomycetes</taxon>
        <taxon>Agaricomycetidae</taxon>
        <taxon>Atheliales</taxon>
        <taxon>Atheliaceae</taxon>
        <taxon>Piloderma</taxon>
    </lineage>
</organism>
<dbReference type="OrthoDB" id="3048394at2759"/>
<dbReference type="EMBL" id="KN833167">
    <property type="protein sequence ID" value="KIM72066.1"/>
    <property type="molecule type" value="Genomic_DNA"/>
</dbReference>
<name>A0A0C3EW75_PILCF</name>
<reference evidence="2" key="2">
    <citation type="submission" date="2015-01" db="EMBL/GenBank/DDBJ databases">
        <title>Evolutionary Origins and Diversification of the Mycorrhizal Mutualists.</title>
        <authorList>
            <consortium name="DOE Joint Genome Institute"/>
            <consortium name="Mycorrhizal Genomics Consortium"/>
            <person name="Kohler A."/>
            <person name="Kuo A."/>
            <person name="Nagy L.G."/>
            <person name="Floudas D."/>
            <person name="Copeland A."/>
            <person name="Barry K.W."/>
            <person name="Cichocki N."/>
            <person name="Veneault-Fourrey C."/>
            <person name="LaButti K."/>
            <person name="Lindquist E.A."/>
            <person name="Lipzen A."/>
            <person name="Lundell T."/>
            <person name="Morin E."/>
            <person name="Murat C."/>
            <person name="Riley R."/>
            <person name="Ohm R."/>
            <person name="Sun H."/>
            <person name="Tunlid A."/>
            <person name="Henrissat B."/>
            <person name="Grigoriev I.V."/>
            <person name="Hibbett D.S."/>
            <person name="Martin F."/>
        </authorList>
    </citation>
    <scope>NUCLEOTIDE SEQUENCE [LARGE SCALE GENOMIC DNA]</scope>
    <source>
        <strain evidence="2">F 1598</strain>
    </source>
</reference>
<evidence type="ECO:0000313" key="2">
    <source>
        <dbReference type="Proteomes" id="UP000054166"/>
    </source>
</evidence>
<evidence type="ECO:0000313" key="1">
    <source>
        <dbReference type="EMBL" id="KIM72066.1"/>
    </source>
</evidence>
<reference evidence="1 2" key="1">
    <citation type="submission" date="2014-04" db="EMBL/GenBank/DDBJ databases">
        <authorList>
            <consortium name="DOE Joint Genome Institute"/>
            <person name="Kuo A."/>
            <person name="Tarkka M."/>
            <person name="Buscot F."/>
            <person name="Kohler A."/>
            <person name="Nagy L.G."/>
            <person name="Floudas D."/>
            <person name="Copeland A."/>
            <person name="Barry K.W."/>
            <person name="Cichocki N."/>
            <person name="Veneault-Fourrey C."/>
            <person name="LaButti K."/>
            <person name="Lindquist E.A."/>
            <person name="Lipzen A."/>
            <person name="Lundell T."/>
            <person name="Morin E."/>
            <person name="Murat C."/>
            <person name="Sun H."/>
            <person name="Tunlid A."/>
            <person name="Henrissat B."/>
            <person name="Grigoriev I.V."/>
            <person name="Hibbett D.S."/>
            <person name="Martin F."/>
            <person name="Nordberg H.P."/>
            <person name="Cantor M.N."/>
            <person name="Hua S.X."/>
        </authorList>
    </citation>
    <scope>NUCLEOTIDE SEQUENCE [LARGE SCALE GENOMIC DNA]</scope>
    <source>
        <strain evidence="1 2">F 1598</strain>
    </source>
</reference>
<protein>
    <submittedName>
        <fullName evidence="1">Uncharacterized protein</fullName>
    </submittedName>
</protein>
<dbReference type="AlphaFoldDB" id="A0A0C3EW75"/>
<accession>A0A0C3EW75</accession>
<sequence>MATVTAVRLLVYTERVQNSENTVLQYSRSVDRLRKWEWPSSTSARIHPSELRNHRMSHQMLGPCCLCPLAYPNGPDFVEAAIYMVPKGSLSGQYVASCARGKCDYFVFMERLYNKAGLPIKNYPRREFGESIPPRATSALEELQGTSSTTGPSRPLKRTYAMLNIASDVVPNIGMPTHHSKTTSELLDKLDACKQPGITAGEFSKLFGRCECGVIMTQRAFAEHRCRLEIVDLTRDD</sequence>